<dbReference type="InterPro" id="IPR011650">
    <property type="entry name" value="Peptidase_M20_dimer"/>
</dbReference>
<dbReference type="InterPro" id="IPR010161">
    <property type="entry name" value="Peptidase_M20B"/>
</dbReference>
<protein>
    <recommendedName>
        <fullName evidence="7">Peptidase T</fullName>
        <ecNumber evidence="7">3.4.11.4</ecNumber>
    </recommendedName>
</protein>
<dbReference type="Proteomes" id="UP000028002">
    <property type="component" value="Unassembled WGS sequence"/>
</dbReference>
<dbReference type="Gene3D" id="3.30.70.360">
    <property type="match status" value="1"/>
</dbReference>
<accession>A0A081RTG4</accession>
<evidence type="ECO:0000256" key="7">
    <source>
        <dbReference type="NCBIfam" id="TIGR01882"/>
    </source>
</evidence>
<feature type="domain" description="Peptidase M20 dimerisation" evidence="10">
    <location>
        <begin position="212"/>
        <end position="283"/>
    </location>
</feature>
<evidence type="ECO:0000313" key="12">
    <source>
        <dbReference type="Proteomes" id="UP000028002"/>
    </source>
</evidence>
<dbReference type="Pfam" id="PF07687">
    <property type="entry name" value="M20_dimer"/>
    <property type="match status" value="1"/>
</dbReference>
<evidence type="ECO:0000256" key="3">
    <source>
        <dbReference type="ARBA" id="ARBA00022723"/>
    </source>
</evidence>
<feature type="binding site" evidence="9">
    <location>
        <position position="141"/>
    </location>
    <ligand>
        <name>Zn(2+)</name>
        <dbReference type="ChEBI" id="CHEBI:29105"/>
        <label>2</label>
    </ligand>
</feature>
<evidence type="ECO:0000256" key="6">
    <source>
        <dbReference type="ARBA" id="ARBA00023049"/>
    </source>
</evidence>
<dbReference type="GO" id="GO:0045148">
    <property type="term" value="F:tripeptide aminopeptidase activity"/>
    <property type="evidence" value="ECO:0007669"/>
    <property type="project" value="UniProtKB-UniRule"/>
</dbReference>
<reference evidence="11 12" key="1">
    <citation type="submission" date="2014-03" db="EMBL/GenBank/DDBJ databases">
        <title>Draft Genome of Photorhabdus temperata Meg1.</title>
        <authorList>
            <person name="Hurst S.G.IV."/>
            <person name="Morris K."/>
            <person name="Thomas K."/>
            <person name="Tisa L.S."/>
        </authorList>
    </citation>
    <scope>NUCLEOTIDE SEQUENCE [LARGE SCALE GENOMIC DNA]</scope>
    <source>
        <strain evidence="11 12">Meg1</strain>
    </source>
</reference>
<evidence type="ECO:0000256" key="8">
    <source>
        <dbReference type="PIRSR" id="PIRSR037215-1"/>
    </source>
</evidence>
<evidence type="ECO:0000256" key="4">
    <source>
        <dbReference type="ARBA" id="ARBA00022801"/>
    </source>
</evidence>
<organism evidence="11 12">
    <name type="scientific">Photorhabdus temperata subsp. temperata Meg1</name>
    <dbReference type="NCBI Taxonomy" id="1393735"/>
    <lineage>
        <taxon>Bacteria</taxon>
        <taxon>Pseudomonadati</taxon>
        <taxon>Pseudomonadota</taxon>
        <taxon>Gammaproteobacteria</taxon>
        <taxon>Enterobacterales</taxon>
        <taxon>Morganellaceae</taxon>
        <taxon>Photorhabdus</taxon>
    </lineage>
</organism>
<dbReference type="InterPro" id="IPR001261">
    <property type="entry name" value="ArgE/DapE_CS"/>
</dbReference>
<keyword evidence="4 11" id="KW-0378">Hydrolase</keyword>
<dbReference type="PANTHER" id="PTHR42994:SF1">
    <property type="entry name" value="PEPTIDASE T"/>
    <property type="match status" value="1"/>
</dbReference>
<dbReference type="InterPro" id="IPR036264">
    <property type="entry name" value="Bact_exopeptidase_dim_dom"/>
</dbReference>
<dbReference type="PROSITE" id="PS00758">
    <property type="entry name" value="ARGE_DAPE_CPG2_1"/>
    <property type="match status" value="1"/>
</dbReference>
<feature type="binding site" evidence="9">
    <location>
        <position position="80"/>
    </location>
    <ligand>
        <name>Zn(2+)</name>
        <dbReference type="ChEBI" id="CHEBI:29105"/>
        <label>1</label>
    </ligand>
</feature>
<feature type="binding site" evidence="9">
    <location>
        <position position="176"/>
    </location>
    <ligand>
        <name>Zn(2+)</name>
        <dbReference type="ChEBI" id="CHEBI:29105"/>
        <label>2</label>
    </ligand>
</feature>
<keyword evidence="3 9" id="KW-0479">Metal-binding</keyword>
<feature type="active site" description="Proton acceptor" evidence="8">
    <location>
        <position position="175"/>
    </location>
</feature>
<dbReference type="AlphaFoldDB" id="A0A081RTG4"/>
<dbReference type="Pfam" id="PF01546">
    <property type="entry name" value="Peptidase_M20"/>
    <property type="match status" value="1"/>
</dbReference>
<dbReference type="NCBIfam" id="NF009920">
    <property type="entry name" value="PRK13381.1"/>
    <property type="match status" value="1"/>
</dbReference>
<dbReference type="GO" id="GO:0006518">
    <property type="term" value="P:peptide metabolic process"/>
    <property type="evidence" value="ECO:0007669"/>
    <property type="project" value="InterPro"/>
</dbReference>
<name>A0A081RTG4_PHOTE</name>
<feature type="binding site" evidence="9">
    <location>
        <position position="141"/>
    </location>
    <ligand>
        <name>Zn(2+)</name>
        <dbReference type="ChEBI" id="CHEBI:29105"/>
        <label>1</label>
    </ligand>
</feature>
<dbReference type="EMBL" id="JGVH01000062">
    <property type="protein sequence ID" value="KER01967.1"/>
    <property type="molecule type" value="Genomic_DNA"/>
</dbReference>
<dbReference type="GO" id="GO:0008237">
    <property type="term" value="F:metallopeptidase activity"/>
    <property type="evidence" value="ECO:0007669"/>
    <property type="project" value="UniProtKB-KW"/>
</dbReference>
<dbReference type="InterPro" id="IPR002933">
    <property type="entry name" value="Peptidase_M20"/>
</dbReference>
<gene>
    <name evidence="11" type="ORF">MEG1DRAFT_03419</name>
</gene>
<dbReference type="PANTHER" id="PTHR42994">
    <property type="entry name" value="PEPTIDASE T"/>
    <property type="match status" value="1"/>
</dbReference>
<dbReference type="SUPFAM" id="SSF53187">
    <property type="entry name" value="Zn-dependent exopeptidases"/>
    <property type="match status" value="1"/>
</dbReference>
<dbReference type="NCBIfam" id="NF003976">
    <property type="entry name" value="PRK05469.1"/>
    <property type="match status" value="1"/>
</dbReference>
<evidence type="ECO:0000256" key="1">
    <source>
        <dbReference type="ARBA" id="ARBA00009692"/>
    </source>
</evidence>
<keyword evidence="11" id="KW-0031">Aminopeptidase</keyword>
<dbReference type="PIRSF" id="PIRSF037215">
    <property type="entry name" value="Peptidase_M20B"/>
    <property type="match status" value="1"/>
</dbReference>
<evidence type="ECO:0000259" key="10">
    <source>
        <dbReference type="Pfam" id="PF07687"/>
    </source>
</evidence>
<dbReference type="PATRIC" id="fig|1393735.3.peg.3498"/>
<dbReference type="GO" id="GO:0008270">
    <property type="term" value="F:zinc ion binding"/>
    <property type="evidence" value="ECO:0007669"/>
    <property type="project" value="InterPro"/>
</dbReference>
<evidence type="ECO:0000256" key="5">
    <source>
        <dbReference type="ARBA" id="ARBA00022833"/>
    </source>
</evidence>
<comment type="caution">
    <text evidence="11">The sequence shown here is derived from an EMBL/GenBank/DDBJ whole genome shotgun (WGS) entry which is preliminary data.</text>
</comment>
<dbReference type="GO" id="GO:0006508">
    <property type="term" value="P:proteolysis"/>
    <property type="evidence" value="ECO:0007669"/>
    <property type="project" value="UniProtKB-UniRule"/>
</dbReference>
<evidence type="ECO:0000313" key="11">
    <source>
        <dbReference type="EMBL" id="KER01967.1"/>
    </source>
</evidence>
<dbReference type="Gene3D" id="3.40.630.10">
    <property type="entry name" value="Zn peptidases"/>
    <property type="match status" value="1"/>
</dbReference>
<keyword evidence="5 9" id="KW-0862">Zinc</keyword>
<feature type="active site" evidence="8">
    <location>
        <position position="82"/>
    </location>
</feature>
<dbReference type="EC" id="3.4.11.4" evidence="7"/>
<dbReference type="SUPFAM" id="SSF55031">
    <property type="entry name" value="Bacterial exopeptidase dimerisation domain"/>
    <property type="match status" value="1"/>
</dbReference>
<proteinExistence type="inferred from homology"/>
<comment type="similarity">
    <text evidence="1">Belongs to the peptidase M20B family.</text>
</comment>
<dbReference type="NCBIfam" id="TIGR01882">
    <property type="entry name" value="peptidase-T"/>
    <property type="match status" value="1"/>
</dbReference>
<dbReference type="RefSeq" id="WP_036840634.1">
    <property type="nucleotide sequence ID" value="NZ_CAWLUD010000062.1"/>
</dbReference>
<evidence type="ECO:0000256" key="9">
    <source>
        <dbReference type="PIRSR" id="PIRSR037215-2"/>
    </source>
</evidence>
<comment type="cofactor">
    <cofactor evidence="9">
        <name>Zn(2+)</name>
        <dbReference type="ChEBI" id="CHEBI:29105"/>
    </cofactor>
    <text evidence="9">Binds 2 Zn(2+) ions per subunit.</text>
</comment>
<keyword evidence="2" id="KW-0645">Protease</keyword>
<dbReference type="PROSITE" id="PS00759">
    <property type="entry name" value="ARGE_DAPE_CPG2_2"/>
    <property type="match status" value="1"/>
</dbReference>
<sequence>MNIVDRFISYTKINTTTNSKQGAAGIMPSSEGQKVLAEKLGKELEQLGLQDIIVRDTAIVTATLPANVDYFVPTIAFFGHLDTSAELTNDTKAQVLPYNGGDLCLNNELNIYLRQNEFPELENYIGDDIIVTDGTSLLGADDKAALAAIVNMLQYFQQNPDVKHGTIKVGFVPDEEQGLLGAKAFDVNAFGADFAYTLDCGGIGELVYENWNAGDVEIIFTGQPAHPMSAKGKLKNSLLMAHKYIAMLPSGEAPEYTEGREGYYWVKQIQGNNARTALRLDVRDFTEAGYEHRMTFLKNLSDSCAALWGEGSVQFKMTARYTNVYNSLQGENRYPIDIAIAAYEKCGITPSPIPMRGGYDGAVLSQKGLPCPNLFTGAHNFHSIYEYLPVKSLYTASEVVKTIVVLTAARFAPGADI</sequence>
<feature type="binding site" evidence="9">
    <location>
        <position position="382"/>
    </location>
    <ligand>
        <name>Zn(2+)</name>
        <dbReference type="ChEBI" id="CHEBI:29105"/>
        <label>2</label>
    </ligand>
</feature>
<keyword evidence="6" id="KW-0482">Metalloprotease</keyword>
<evidence type="ECO:0000256" key="2">
    <source>
        <dbReference type="ARBA" id="ARBA00022670"/>
    </source>
</evidence>
<feature type="binding site" evidence="9">
    <location>
        <position position="199"/>
    </location>
    <ligand>
        <name>Zn(2+)</name>
        <dbReference type="ChEBI" id="CHEBI:29105"/>
        <label>1</label>
    </ligand>
</feature>